<keyword evidence="8" id="KW-0378">Hydrolase</keyword>
<evidence type="ECO:0000256" key="9">
    <source>
        <dbReference type="ARBA" id="ARBA00023268"/>
    </source>
</evidence>
<evidence type="ECO:0000256" key="2">
    <source>
        <dbReference type="ARBA" id="ARBA00007090"/>
    </source>
</evidence>
<dbReference type="GO" id="GO:0006508">
    <property type="term" value="P:proteolysis"/>
    <property type="evidence" value="ECO:0007669"/>
    <property type="project" value="UniProtKB-KW"/>
</dbReference>
<dbReference type="InterPro" id="IPR050396">
    <property type="entry name" value="Glycosyltr_51/Transpeptidase"/>
</dbReference>
<dbReference type="InterPro" id="IPR036950">
    <property type="entry name" value="PBP_transglycosylase"/>
</dbReference>
<accession>A0A1H2EEP3</accession>
<name>A0A1H2EEP3_9BACT</name>
<keyword evidence="6" id="KW-0328">Glycosyltransferase</keyword>
<dbReference type="Pfam" id="PF00912">
    <property type="entry name" value="Transgly"/>
    <property type="match status" value="1"/>
</dbReference>
<evidence type="ECO:0000256" key="5">
    <source>
        <dbReference type="ARBA" id="ARBA00022670"/>
    </source>
</evidence>
<evidence type="ECO:0000259" key="13">
    <source>
        <dbReference type="Pfam" id="PF00912"/>
    </source>
</evidence>
<keyword evidence="5" id="KW-0645">Protease</keyword>
<evidence type="ECO:0000256" key="3">
    <source>
        <dbReference type="ARBA" id="ARBA00007739"/>
    </source>
</evidence>
<dbReference type="EC" id="2.4.99.28" evidence="10"/>
<dbReference type="Proteomes" id="UP000199608">
    <property type="component" value="Unassembled WGS sequence"/>
</dbReference>
<dbReference type="Pfam" id="PF00905">
    <property type="entry name" value="Transpeptidase"/>
    <property type="match status" value="1"/>
</dbReference>
<dbReference type="InterPro" id="IPR001460">
    <property type="entry name" value="PCN-bd_Tpept"/>
</dbReference>
<keyword evidence="4" id="KW-0121">Carboxypeptidase</keyword>
<dbReference type="InterPro" id="IPR012338">
    <property type="entry name" value="Beta-lactam/transpept-like"/>
</dbReference>
<protein>
    <recommendedName>
        <fullName evidence="10">peptidoglycan glycosyltransferase</fullName>
        <ecNumber evidence="10">2.4.99.28</ecNumber>
    </recommendedName>
</protein>
<dbReference type="PANTHER" id="PTHR32282">
    <property type="entry name" value="BINDING PROTEIN TRANSPEPTIDASE, PUTATIVE-RELATED"/>
    <property type="match status" value="1"/>
</dbReference>
<dbReference type="GO" id="GO:0004180">
    <property type="term" value="F:carboxypeptidase activity"/>
    <property type="evidence" value="ECO:0007669"/>
    <property type="project" value="UniProtKB-KW"/>
</dbReference>
<dbReference type="InterPro" id="IPR001264">
    <property type="entry name" value="Glyco_trans_51"/>
</dbReference>
<evidence type="ECO:0000259" key="14">
    <source>
        <dbReference type="Pfam" id="PF06832"/>
    </source>
</evidence>
<feature type="domain" description="Glycosyl transferase family 51" evidence="13">
    <location>
        <begin position="51"/>
        <end position="225"/>
    </location>
</feature>
<evidence type="ECO:0000256" key="8">
    <source>
        <dbReference type="ARBA" id="ARBA00022801"/>
    </source>
</evidence>
<evidence type="ECO:0000256" key="7">
    <source>
        <dbReference type="ARBA" id="ARBA00022679"/>
    </source>
</evidence>
<dbReference type="AlphaFoldDB" id="A0A1H2EEP3"/>
<dbReference type="SUPFAM" id="SSF53955">
    <property type="entry name" value="Lysozyme-like"/>
    <property type="match status" value="1"/>
</dbReference>
<dbReference type="Gene3D" id="1.10.3810.10">
    <property type="entry name" value="Biosynthetic peptidoglycan transglycosylase-like"/>
    <property type="match status" value="1"/>
</dbReference>
<evidence type="ECO:0000256" key="1">
    <source>
        <dbReference type="ARBA" id="ARBA00004752"/>
    </source>
</evidence>
<evidence type="ECO:0000256" key="10">
    <source>
        <dbReference type="ARBA" id="ARBA00044770"/>
    </source>
</evidence>
<comment type="pathway">
    <text evidence="1">Cell wall biogenesis; peptidoglycan biosynthesis.</text>
</comment>
<dbReference type="GO" id="GO:0009252">
    <property type="term" value="P:peptidoglycan biosynthetic process"/>
    <property type="evidence" value="ECO:0007669"/>
    <property type="project" value="UniProtKB-UniPathway"/>
</dbReference>
<evidence type="ECO:0000259" key="12">
    <source>
        <dbReference type="Pfam" id="PF00905"/>
    </source>
</evidence>
<proteinExistence type="inferred from homology"/>
<sequence length="776" mass="85144">MKSRHFKYCVVSVFLASAVVIVCLSGLDRIYPLNLTANTCSTLITAKDGTPLRAFADKNGVWRYPTDLTDVSPLYLQALLTYEDRWFYRHPGVNPLAFIRACFQNIAAGKIVSGGSTLTMQVARLLHPNQRTLAGKILQILRAFQLEIHLTKDQIMTLYLNLAPFGSNIEGVQTACFSWLGKQAVELSCAEAALLAVLPQAPSFYRPDRHPERARKARDKVLDRMAFFKVWTNEQVRAAKKEPVAALRFVPPMTAPLASRRLYLGTDNPSSKKTTTLDYDLQIQTEDIVRDYVAGLSDEQSAAALVVNYKTLEVQAYVGSADFSSVKRKGHVDMVRAIRSPGSTLKPFLYGLAMDEGLIHSHSLLLDTPRFQKEYEPGNFSKGFSGPVTVARALRLSLNVPAVQVLEAYGPQKFYDRLINAGARIKLSGKPNLSIILGGAGTNLESLVTLYTGLARDGIAGKPKLLKQDADQNADQERYLMSPGAAWIVGKILAQPMPGFEGINRLSGHIPMAWKTGTSYGFRDAWALGIMGDYVAGVWVGRPDGSPCPGQYGAVTAIPLLRRIFESLPLTDFIKKPPSSVQQIKICWPLGSAKTRTVTNCFIQHDAWILDNQIPLTLNSATRGFDPLLKTFWIDENGNRAQPSCGGIKKIRIGVWPQGAEPWLPPSWRRNKLIAPPSQKCPDLASFPGNPVQITSVFNNSILTRPPGQATPPSIPITASGGQGKYYWFLNKKPVAVINPGSSGVLPMPLPGTYQLSVADEAGSFDVIDFEVISMD</sequence>
<keyword evidence="16" id="KW-1185">Reference proteome</keyword>
<dbReference type="GO" id="GO:0008658">
    <property type="term" value="F:penicillin binding"/>
    <property type="evidence" value="ECO:0007669"/>
    <property type="project" value="InterPro"/>
</dbReference>
<dbReference type="GO" id="GO:0008955">
    <property type="term" value="F:peptidoglycan glycosyltransferase activity"/>
    <property type="evidence" value="ECO:0007669"/>
    <property type="project" value="UniProtKB-EC"/>
</dbReference>
<dbReference type="InterPro" id="IPR023346">
    <property type="entry name" value="Lysozyme-like_dom_sf"/>
</dbReference>
<dbReference type="NCBIfam" id="TIGR02073">
    <property type="entry name" value="PBP_1c"/>
    <property type="match status" value="1"/>
</dbReference>
<evidence type="ECO:0000256" key="4">
    <source>
        <dbReference type="ARBA" id="ARBA00022645"/>
    </source>
</evidence>
<dbReference type="PANTHER" id="PTHR32282:SF15">
    <property type="entry name" value="PENICILLIN-BINDING PROTEIN 1C"/>
    <property type="match status" value="1"/>
</dbReference>
<dbReference type="Gene3D" id="3.40.710.10">
    <property type="entry name" value="DD-peptidase/beta-lactamase superfamily"/>
    <property type="match status" value="1"/>
</dbReference>
<organism evidence="15 16">
    <name type="scientific">Desulfobacula phenolica</name>
    <dbReference type="NCBI Taxonomy" id="90732"/>
    <lineage>
        <taxon>Bacteria</taxon>
        <taxon>Pseudomonadati</taxon>
        <taxon>Thermodesulfobacteriota</taxon>
        <taxon>Desulfobacteria</taxon>
        <taxon>Desulfobacterales</taxon>
        <taxon>Desulfobacteraceae</taxon>
        <taxon>Desulfobacula</taxon>
    </lineage>
</organism>
<reference evidence="16" key="1">
    <citation type="submission" date="2016-10" db="EMBL/GenBank/DDBJ databases">
        <authorList>
            <person name="Varghese N."/>
            <person name="Submissions S."/>
        </authorList>
    </citation>
    <scope>NUCLEOTIDE SEQUENCE [LARGE SCALE GENOMIC DNA]</scope>
    <source>
        <strain evidence="16">DSM 3384</strain>
    </source>
</reference>
<dbReference type="Pfam" id="PF06832">
    <property type="entry name" value="BiPBP_C"/>
    <property type="match status" value="1"/>
</dbReference>
<dbReference type="InterPro" id="IPR009647">
    <property type="entry name" value="PBP_C"/>
</dbReference>
<feature type="domain" description="Penicillin-binding C-terminal" evidence="14">
    <location>
        <begin position="685"/>
        <end position="768"/>
    </location>
</feature>
<gene>
    <name evidence="15" type="ORF">SAMN04487931_10358</name>
</gene>
<comment type="similarity">
    <text evidence="3">In the N-terminal section; belongs to the glycosyltransferase 51 family.</text>
</comment>
<evidence type="ECO:0000313" key="15">
    <source>
        <dbReference type="EMBL" id="SDT93561.1"/>
    </source>
</evidence>
<feature type="domain" description="Penicillin-binding protein transpeptidase" evidence="12">
    <location>
        <begin position="303"/>
        <end position="520"/>
    </location>
</feature>
<evidence type="ECO:0000256" key="11">
    <source>
        <dbReference type="ARBA" id="ARBA00049902"/>
    </source>
</evidence>
<evidence type="ECO:0000313" key="16">
    <source>
        <dbReference type="Proteomes" id="UP000199608"/>
    </source>
</evidence>
<comment type="similarity">
    <text evidence="2">In the C-terminal section; belongs to the transpeptidase family.</text>
</comment>
<evidence type="ECO:0000256" key="6">
    <source>
        <dbReference type="ARBA" id="ARBA00022676"/>
    </source>
</evidence>
<keyword evidence="7" id="KW-0808">Transferase</keyword>
<dbReference type="SUPFAM" id="SSF56601">
    <property type="entry name" value="beta-lactamase/transpeptidase-like"/>
    <property type="match status" value="1"/>
</dbReference>
<dbReference type="GO" id="GO:0030288">
    <property type="term" value="C:outer membrane-bounded periplasmic space"/>
    <property type="evidence" value="ECO:0007669"/>
    <property type="project" value="TreeGrafter"/>
</dbReference>
<dbReference type="EMBL" id="FNLL01000003">
    <property type="protein sequence ID" value="SDT93561.1"/>
    <property type="molecule type" value="Genomic_DNA"/>
</dbReference>
<keyword evidence="9" id="KW-0511">Multifunctional enzyme</keyword>
<dbReference type="RefSeq" id="WP_092231257.1">
    <property type="nucleotide sequence ID" value="NZ_FNLL01000003.1"/>
</dbReference>
<dbReference type="InterPro" id="IPR011815">
    <property type="entry name" value="PBP_1c"/>
</dbReference>
<comment type="catalytic activity">
    <reaction evidence="11">
        <text>[GlcNAc-(1-&gt;4)-Mur2Ac(oyl-L-Ala-gamma-D-Glu-L-Lys-D-Ala-D-Ala)](n)-di-trans,octa-cis-undecaprenyl diphosphate + beta-D-GlcNAc-(1-&gt;4)-Mur2Ac(oyl-L-Ala-gamma-D-Glu-L-Lys-D-Ala-D-Ala)-di-trans,octa-cis-undecaprenyl diphosphate = [GlcNAc-(1-&gt;4)-Mur2Ac(oyl-L-Ala-gamma-D-Glu-L-Lys-D-Ala-D-Ala)](n+1)-di-trans,octa-cis-undecaprenyl diphosphate + di-trans,octa-cis-undecaprenyl diphosphate + H(+)</text>
        <dbReference type="Rhea" id="RHEA:23708"/>
        <dbReference type="Rhea" id="RHEA-COMP:9602"/>
        <dbReference type="Rhea" id="RHEA-COMP:9603"/>
        <dbReference type="ChEBI" id="CHEBI:15378"/>
        <dbReference type="ChEBI" id="CHEBI:58405"/>
        <dbReference type="ChEBI" id="CHEBI:60033"/>
        <dbReference type="ChEBI" id="CHEBI:78435"/>
        <dbReference type="EC" id="2.4.99.28"/>
    </reaction>
</comment>
<dbReference type="UniPathway" id="UPA00219"/>